<evidence type="ECO:0000256" key="1">
    <source>
        <dbReference type="SAM" id="SignalP"/>
    </source>
</evidence>
<accession>A0A2W1JHQ2</accession>
<dbReference type="AlphaFoldDB" id="A0A2W1JHQ2"/>
<dbReference type="OrthoDB" id="958451at2"/>
<reference evidence="2 3" key="1">
    <citation type="journal article" date="2018" name="Sci. Rep.">
        <title>A novel species of the marine cyanobacterium Acaryochloris with a unique pigment content and lifestyle.</title>
        <authorList>
            <person name="Partensky F."/>
            <person name="Six C."/>
            <person name="Ratin M."/>
            <person name="Garczarek L."/>
            <person name="Vaulot D."/>
            <person name="Probert I."/>
            <person name="Calteau A."/>
            <person name="Gourvil P."/>
            <person name="Marie D."/>
            <person name="Grebert T."/>
            <person name="Bouchier C."/>
            <person name="Le Panse S."/>
            <person name="Gachenot M."/>
            <person name="Rodriguez F."/>
            <person name="Garrido J.L."/>
        </authorList>
    </citation>
    <scope>NUCLEOTIDE SEQUENCE [LARGE SCALE GENOMIC DNA]</scope>
    <source>
        <strain evidence="2 3">RCC1774</strain>
    </source>
</reference>
<gene>
    <name evidence="2" type="ORF">C1752_02769</name>
</gene>
<keyword evidence="1" id="KW-0732">Signal</keyword>
<keyword evidence="3" id="KW-1185">Reference proteome</keyword>
<organism evidence="2 3">
    <name type="scientific">Acaryochloris thomasi RCC1774</name>
    <dbReference type="NCBI Taxonomy" id="1764569"/>
    <lineage>
        <taxon>Bacteria</taxon>
        <taxon>Bacillati</taxon>
        <taxon>Cyanobacteriota</taxon>
        <taxon>Cyanophyceae</taxon>
        <taxon>Acaryochloridales</taxon>
        <taxon>Acaryochloridaceae</taxon>
        <taxon>Acaryochloris</taxon>
        <taxon>Acaryochloris thomasi</taxon>
    </lineage>
</organism>
<sequence length="149" mass="16194">MRRFIWIYPCLLLAVTSCSSAPIAETEQSSSASVADQSGSPLLISTPVQDAKVGRELQVKGTAPAGQRVWLLVHPQGTPDYWLQPSAATNGEGQWNSTVYIGRDGQGDVDLRYEIRAVAGSQAPLKEGKVLKAWPEAQMQSEIIEVTRQ</sequence>
<evidence type="ECO:0000313" key="3">
    <source>
        <dbReference type="Proteomes" id="UP000248857"/>
    </source>
</evidence>
<feature type="chain" id="PRO_5015999952" evidence="1">
    <location>
        <begin position="22"/>
        <end position="149"/>
    </location>
</feature>
<dbReference type="PROSITE" id="PS51257">
    <property type="entry name" value="PROKAR_LIPOPROTEIN"/>
    <property type="match status" value="1"/>
</dbReference>
<dbReference type="Proteomes" id="UP000248857">
    <property type="component" value="Unassembled WGS sequence"/>
</dbReference>
<proteinExistence type="predicted"/>
<comment type="caution">
    <text evidence="2">The sequence shown here is derived from an EMBL/GenBank/DDBJ whole genome shotgun (WGS) entry which is preliminary data.</text>
</comment>
<protein>
    <submittedName>
        <fullName evidence="2">Uncharacterized protein</fullName>
    </submittedName>
</protein>
<dbReference type="EMBL" id="PQWO01000007">
    <property type="protein sequence ID" value="PZD73093.1"/>
    <property type="molecule type" value="Genomic_DNA"/>
</dbReference>
<dbReference type="RefSeq" id="WP_110986471.1">
    <property type="nucleotide sequence ID" value="NZ_CAWNWM010000007.1"/>
</dbReference>
<feature type="signal peptide" evidence="1">
    <location>
        <begin position="1"/>
        <end position="21"/>
    </location>
</feature>
<name>A0A2W1JHQ2_9CYAN</name>
<evidence type="ECO:0000313" key="2">
    <source>
        <dbReference type="EMBL" id="PZD73093.1"/>
    </source>
</evidence>